<protein>
    <submittedName>
        <fullName evidence="6">MFS transporter</fullName>
    </submittedName>
</protein>
<sequence>MTSTAAPRMTPALTALMAVGSGLSVASNYYAQPLLALFVQVFHVSIGHAGLLVTCSQIGYICGLVFLVPLGDRLERRKLITGTAALTSAGLLGMGLAPGFSLLLAASVCVGFTSVTAQILVPLAAHLATPERRGRTVSLVMSGLLLGILLARTFAGLIADGAGWRAVYLLASGLMAVFALLCWRLLPAIAPTSTGSYAALLGSVARLFGQQPVLRRRALIGGLNFAAFAALWTTLAFLLKKEYGYGEAAIGLFGLIGAAGALCAQAAGRLSDAGYNRQATGGFILLGVLGWGLLWLGGHSQIALVGGILLLDLGVQGTHISNQSAIYALDPAARSRLTTCYMSSYFLGGAAGSALGAWAYSAAEWDGVCIVGAAVCVLALLRWAMSEGLALRRA</sequence>
<reference evidence="6 7" key="1">
    <citation type="submission" date="2020-01" db="EMBL/GenBank/DDBJ databases">
        <title>Genome sequencing of strain KACC 21265.</title>
        <authorList>
            <person name="Heo J."/>
            <person name="Kim S.-J."/>
            <person name="Kim J.-S."/>
            <person name="Hong S.-B."/>
            <person name="Kwon S.-W."/>
        </authorList>
    </citation>
    <scope>NUCLEOTIDE SEQUENCE [LARGE SCALE GENOMIC DNA]</scope>
    <source>
        <strain evidence="6 7">KACC 21265</strain>
    </source>
</reference>
<dbReference type="Gene3D" id="1.20.1250.20">
    <property type="entry name" value="MFS general substrate transporter like domains"/>
    <property type="match status" value="1"/>
</dbReference>
<feature type="transmembrane region" description="Helical" evidence="4">
    <location>
        <begin position="218"/>
        <end position="239"/>
    </location>
</feature>
<evidence type="ECO:0000256" key="1">
    <source>
        <dbReference type="ARBA" id="ARBA00022692"/>
    </source>
</evidence>
<feature type="domain" description="Major facilitator superfamily (MFS) profile" evidence="5">
    <location>
        <begin position="13"/>
        <end position="391"/>
    </location>
</feature>
<feature type="transmembrane region" description="Helical" evidence="4">
    <location>
        <begin position="137"/>
        <end position="159"/>
    </location>
</feature>
<dbReference type="PANTHER" id="PTHR42910">
    <property type="entry name" value="TRANSPORTER SCO4007-RELATED"/>
    <property type="match status" value="1"/>
</dbReference>
<evidence type="ECO:0000313" key="6">
    <source>
        <dbReference type="EMBL" id="QHI98804.1"/>
    </source>
</evidence>
<dbReference type="InterPro" id="IPR036259">
    <property type="entry name" value="MFS_trans_sf"/>
</dbReference>
<proteinExistence type="predicted"/>
<feature type="transmembrane region" description="Helical" evidence="4">
    <location>
        <begin position="42"/>
        <end position="67"/>
    </location>
</feature>
<feature type="transmembrane region" description="Helical" evidence="4">
    <location>
        <begin position="165"/>
        <end position="186"/>
    </location>
</feature>
<evidence type="ECO:0000256" key="2">
    <source>
        <dbReference type="ARBA" id="ARBA00022989"/>
    </source>
</evidence>
<evidence type="ECO:0000256" key="3">
    <source>
        <dbReference type="ARBA" id="ARBA00023136"/>
    </source>
</evidence>
<organism evidence="6 7">
    <name type="scientific">Xylophilus rhododendri</name>
    <dbReference type="NCBI Taxonomy" id="2697032"/>
    <lineage>
        <taxon>Bacteria</taxon>
        <taxon>Pseudomonadati</taxon>
        <taxon>Pseudomonadota</taxon>
        <taxon>Betaproteobacteria</taxon>
        <taxon>Burkholderiales</taxon>
        <taxon>Xylophilus</taxon>
    </lineage>
</organism>
<dbReference type="InterPro" id="IPR011701">
    <property type="entry name" value="MFS"/>
</dbReference>
<dbReference type="Pfam" id="PF07690">
    <property type="entry name" value="MFS_1"/>
    <property type="match status" value="1"/>
</dbReference>
<feature type="transmembrane region" description="Helical" evidence="4">
    <location>
        <begin position="279"/>
        <end position="296"/>
    </location>
</feature>
<evidence type="ECO:0000259" key="5">
    <source>
        <dbReference type="PROSITE" id="PS50850"/>
    </source>
</evidence>
<dbReference type="EMBL" id="CP047650">
    <property type="protein sequence ID" value="QHI98804.1"/>
    <property type="molecule type" value="Genomic_DNA"/>
</dbReference>
<accession>A0A857J4C4</accession>
<dbReference type="KEGG" id="xyk:GT347_12870"/>
<dbReference type="PANTHER" id="PTHR42910:SF1">
    <property type="entry name" value="MAJOR FACILITATOR SUPERFAMILY (MFS) PROFILE DOMAIN-CONTAINING PROTEIN"/>
    <property type="match status" value="1"/>
</dbReference>
<dbReference type="CDD" id="cd17324">
    <property type="entry name" value="MFS_NepI_like"/>
    <property type="match status" value="1"/>
</dbReference>
<dbReference type="GO" id="GO:0022857">
    <property type="term" value="F:transmembrane transporter activity"/>
    <property type="evidence" value="ECO:0007669"/>
    <property type="project" value="InterPro"/>
</dbReference>
<keyword evidence="2 4" id="KW-1133">Transmembrane helix</keyword>
<dbReference type="AlphaFoldDB" id="A0A857J4C4"/>
<feature type="transmembrane region" description="Helical" evidence="4">
    <location>
        <begin position="245"/>
        <end position="267"/>
    </location>
</feature>
<evidence type="ECO:0000256" key="4">
    <source>
        <dbReference type="SAM" id="Phobius"/>
    </source>
</evidence>
<dbReference type="PROSITE" id="PS50850">
    <property type="entry name" value="MFS"/>
    <property type="match status" value="1"/>
</dbReference>
<keyword evidence="1 4" id="KW-0812">Transmembrane</keyword>
<feature type="transmembrane region" description="Helical" evidence="4">
    <location>
        <begin position="79"/>
        <end position="97"/>
    </location>
</feature>
<feature type="transmembrane region" description="Helical" evidence="4">
    <location>
        <begin position="103"/>
        <end position="125"/>
    </location>
</feature>
<gene>
    <name evidence="6" type="ORF">GT347_12870</name>
</gene>
<feature type="transmembrane region" description="Helical" evidence="4">
    <location>
        <begin position="365"/>
        <end position="385"/>
    </location>
</feature>
<dbReference type="SUPFAM" id="SSF103473">
    <property type="entry name" value="MFS general substrate transporter"/>
    <property type="match status" value="1"/>
</dbReference>
<dbReference type="Proteomes" id="UP000464787">
    <property type="component" value="Chromosome"/>
</dbReference>
<name>A0A857J4C4_9BURK</name>
<evidence type="ECO:0000313" key="7">
    <source>
        <dbReference type="Proteomes" id="UP000464787"/>
    </source>
</evidence>
<dbReference type="InterPro" id="IPR020846">
    <property type="entry name" value="MFS_dom"/>
</dbReference>
<keyword evidence="3 4" id="KW-0472">Membrane</keyword>
<keyword evidence="7" id="KW-1185">Reference proteome</keyword>